<keyword evidence="3" id="KW-1185">Reference proteome</keyword>
<reference evidence="2" key="2">
    <citation type="submission" date="2020-09" db="EMBL/GenBank/DDBJ databases">
        <authorList>
            <person name="Sun Q."/>
            <person name="Zhou Y."/>
        </authorList>
    </citation>
    <scope>NUCLEOTIDE SEQUENCE</scope>
    <source>
        <strain evidence="2">CGMCC 1.16134</strain>
    </source>
</reference>
<dbReference type="RefSeq" id="WP_229696169.1">
    <property type="nucleotide sequence ID" value="NZ_BMKR01000011.1"/>
</dbReference>
<sequence length="358" mass="40433">MSTTDQAKQQTTPAEIAKKEPTSSERFMNKVVSEYGSGVGEVALTNFQKRLAQNYFIALDAILKTTEEKRQKKAAKYQDPVPVTWQHVNMEKLARDVVAMARVGFDPSQPNHINPIPYKNKNTGKYDITFIEGYRGIELKAKKYGLDVPDHVTVELVYSTDKFRPVKKDTKNKYEGYEFEIVNAFDRGKIIGGFYYHSFSNAPEKNKLVIMTKKDIDKRKPDKASPEFWGGEKDKWENGKNVGKEAVEGWPEKMAWKTIYRAAYGDITIDSQKIDDDYLRLKQMESEFAEAEVDEEIRANANGSVIDITPTIPPVDEPESPPATAAEQPAKKSVGSPPADDASEFADDVPPIEQEMEF</sequence>
<dbReference type="GO" id="GO:0006259">
    <property type="term" value="P:DNA metabolic process"/>
    <property type="evidence" value="ECO:0007669"/>
    <property type="project" value="InterPro"/>
</dbReference>
<feature type="compositionally biased region" description="Polar residues" evidence="1">
    <location>
        <begin position="1"/>
        <end position="13"/>
    </location>
</feature>
<evidence type="ECO:0000256" key="1">
    <source>
        <dbReference type="SAM" id="MobiDB-lite"/>
    </source>
</evidence>
<comment type="caution">
    <text evidence="2">The sequence shown here is derived from an EMBL/GenBank/DDBJ whole genome shotgun (WGS) entry which is preliminary data.</text>
</comment>
<proteinExistence type="predicted"/>
<gene>
    <name evidence="2" type="ORF">GCM10010912_30130</name>
</gene>
<dbReference type="GO" id="GO:0003677">
    <property type="term" value="F:DNA binding"/>
    <property type="evidence" value="ECO:0007669"/>
    <property type="project" value="InterPro"/>
</dbReference>
<dbReference type="Pfam" id="PF03837">
    <property type="entry name" value="RecT"/>
    <property type="match status" value="1"/>
</dbReference>
<protein>
    <recommendedName>
        <fullName evidence="4">Recombinational DNA repair protein (RecE pathway)</fullName>
    </recommendedName>
</protein>
<evidence type="ECO:0000313" key="3">
    <source>
        <dbReference type="Proteomes" id="UP000637643"/>
    </source>
</evidence>
<feature type="region of interest" description="Disordered" evidence="1">
    <location>
        <begin position="1"/>
        <end position="23"/>
    </location>
</feature>
<reference evidence="2" key="1">
    <citation type="journal article" date="2014" name="Int. J. Syst. Evol. Microbiol.">
        <title>Complete genome sequence of Corynebacterium casei LMG S-19264T (=DSM 44701T), isolated from a smear-ripened cheese.</title>
        <authorList>
            <consortium name="US DOE Joint Genome Institute (JGI-PGF)"/>
            <person name="Walter F."/>
            <person name="Albersmeier A."/>
            <person name="Kalinowski J."/>
            <person name="Ruckert C."/>
        </authorList>
    </citation>
    <scope>NUCLEOTIDE SEQUENCE</scope>
    <source>
        <strain evidence="2">CGMCC 1.16134</strain>
    </source>
</reference>
<dbReference type="Proteomes" id="UP000637643">
    <property type="component" value="Unassembled WGS sequence"/>
</dbReference>
<accession>A0A917CCF3</accession>
<organism evidence="2 3">
    <name type="scientific">Paenibacillus albidus</name>
    <dbReference type="NCBI Taxonomy" id="2041023"/>
    <lineage>
        <taxon>Bacteria</taxon>
        <taxon>Bacillati</taxon>
        <taxon>Bacillota</taxon>
        <taxon>Bacilli</taxon>
        <taxon>Bacillales</taxon>
        <taxon>Paenibacillaceae</taxon>
        <taxon>Paenibacillus</taxon>
    </lineage>
</organism>
<feature type="region of interest" description="Disordered" evidence="1">
    <location>
        <begin position="300"/>
        <end position="358"/>
    </location>
</feature>
<name>A0A917CCF3_9BACL</name>
<evidence type="ECO:0008006" key="4">
    <source>
        <dbReference type="Google" id="ProtNLM"/>
    </source>
</evidence>
<evidence type="ECO:0000313" key="2">
    <source>
        <dbReference type="EMBL" id="GGF82992.1"/>
    </source>
</evidence>
<dbReference type="AlphaFoldDB" id="A0A917CCF3"/>
<dbReference type="EMBL" id="BMKR01000011">
    <property type="protein sequence ID" value="GGF82992.1"/>
    <property type="molecule type" value="Genomic_DNA"/>
</dbReference>
<dbReference type="InterPro" id="IPR018330">
    <property type="entry name" value="RecT_fam"/>
</dbReference>